<sequence length="601" mass="67041">MSGIGKVEIEEVNPHLRGGRVENHLGKFTPSSPDRDSNLDLPVLGSRAKHDTLVSQLRHRGGLRSVRALVNKMHLHSANCRHGNTARSTPLNGSLPNKKPNWLHWPRESVGWILVSLSLVVRLVLDSATQQASWDHTGKRVTFQTGSYREYSVSSLLYQDNRALGLLKRPLFKRKIQRVDSTCFDGRICYGVIIVLDLTADYGEIGVQILVECSGASNPSRYSSPMASLVLTDSSQLTAKSFEKLPDQIMYPYAEPYDLQKHYISLLPSGTLKPDLCVIGNLVYCETDDLNQECSRVTAHIKLTMSPSRKSCDAGDILSALLGGNVKLVRATPSSNSDGTGGGYPINSRLWYVFHRCKFFRNGWYWFFCLDAVQCAVFSIRGFLDIFVIYSFLKLPSSVSLPPSLNRNFVVNQESLFETGFEEQLTYCENKHLQFPYERIAKRIGKVELEEVNQHLRGGRVENHLGTPPPPVHPTDIRTLIFPSSAVELNTTSALANYATEAGIEKFELRGSEPAAMWREIGKSFRKSHPPVHPTEIRTSISPSSAVELNTTSALANYTTEAGSRRLGNLNMKLTSLPYNNMTGVSVTQQLEHETNFTPLQ</sequence>
<name>A0A7R9FY60_TIMSH</name>
<accession>A0A7R9FY60</accession>
<gene>
    <name evidence="2" type="ORF">TSIB3V08_LOCUS2936</name>
</gene>
<dbReference type="AlphaFoldDB" id="A0A7R9FY60"/>
<organism evidence="2">
    <name type="scientific">Timema shepardi</name>
    <name type="common">Walking stick</name>
    <dbReference type="NCBI Taxonomy" id="629360"/>
    <lineage>
        <taxon>Eukaryota</taxon>
        <taxon>Metazoa</taxon>
        <taxon>Ecdysozoa</taxon>
        <taxon>Arthropoda</taxon>
        <taxon>Hexapoda</taxon>
        <taxon>Insecta</taxon>
        <taxon>Pterygota</taxon>
        <taxon>Neoptera</taxon>
        <taxon>Polyneoptera</taxon>
        <taxon>Phasmatodea</taxon>
        <taxon>Timematodea</taxon>
        <taxon>Timematoidea</taxon>
        <taxon>Timematidae</taxon>
        <taxon>Timema</taxon>
    </lineage>
</organism>
<reference evidence="2" key="1">
    <citation type="submission" date="2020-11" db="EMBL/GenBank/DDBJ databases">
        <authorList>
            <person name="Tran Van P."/>
        </authorList>
    </citation>
    <scope>NUCLEOTIDE SEQUENCE</scope>
</reference>
<feature type="region of interest" description="Disordered" evidence="1">
    <location>
        <begin position="18"/>
        <end position="39"/>
    </location>
</feature>
<protein>
    <submittedName>
        <fullName evidence="2">Uncharacterized protein</fullName>
    </submittedName>
</protein>
<evidence type="ECO:0000256" key="1">
    <source>
        <dbReference type="SAM" id="MobiDB-lite"/>
    </source>
</evidence>
<evidence type="ECO:0000313" key="2">
    <source>
        <dbReference type="EMBL" id="CAD7258712.1"/>
    </source>
</evidence>
<proteinExistence type="predicted"/>
<dbReference type="EMBL" id="OC000938">
    <property type="protein sequence ID" value="CAD7258712.1"/>
    <property type="molecule type" value="Genomic_DNA"/>
</dbReference>